<evidence type="ECO:0000256" key="1">
    <source>
        <dbReference type="ARBA" id="ARBA00010062"/>
    </source>
</evidence>
<reference evidence="5" key="1">
    <citation type="journal article" date="2021" name="Front. Microbiol.">
        <title>Comprehensive Comparative Genomics and Phenotyping of Methylobacterium Species.</title>
        <authorList>
            <person name="Alessa O."/>
            <person name="Ogura Y."/>
            <person name="Fujitani Y."/>
            <person name="Takami H."/>
            <person name="Hayashi T."/>
            <person name="Sahin N."/>
            <person name="Tani A."/>
        </authorList>
    </citation>
    <scope>NUCLEOTIDE SEQUENCE</scope>
    <source>
        <strain evidence="5">LMG 23639</strain>
    </source>
</reference>
<evidence type="ECO:0000313" key="5">
    <source>
        <dbReference type="EMBL" id="GJE08713.1"/>
    </source>
</evidence>
<evidence type="ECO:0000259" key="4">
    <source>
        <dbReference type="Pfam" id="PF13458"/>
    </source>
</evidence>
<dbReference type="InterPro" id="IPR028081">
    <property type="entry name" value="Leu-bd"/>
</dbReference>
<keyword evidence="3" id="KW-0813">Transport</keyword>
<keyword evidence="6" id="KW-1185">Reference proteome</keyword>
<reference evidence="5" key="2">
    <citation type="submission" date="2021-08" db="EMBL/GenBank/DDBJ databases">
        <authorList>
            <person name="Tani A."/>
            <person name="Ola A."/>
            <person name="Ogura Y."/>
            <person name="Katsura K."/>
            <person name="Hayashi T."/>
        </authorList>
    </citation>
    <scope>NUCLEOTIDE SEQUENCE</scope>
    <source>
        <strain evidence="5">LMG 23639</strain>
    </source>
</reference>
<evidence type="ECO:0000313" key="6">
    <source>
        <dbReference type="Proteomes" id="UP001055102"/>
    </source>
</evidence>
<organism evidence="5 6">
    <name type="scientific">Methylobacterium jeotgali</name>
    <dbReference type="NCBI Taxonomy" id="381630"/>
    <lineage>
        <taxon>Bacteria</taxon>
        <taxon>Pseudomonadati</taxon>
        <taxon>Pseudomonadota</taxon>
        <taxon>Alphaproteobacteria</taxon>
        <taxon>Hyphomicrobiales</taxon>
        <taxon>Methylobacteriaceae</taxon>
        <taxon>Methylobacterium</taxon>
    </lineage>
</organism>
<dbReference type="PANTHER" id="PTHR30483">
    <property type="entry name" value="LEUCINE-SPECIFIC-BINDING PROTEIN"/>
    <property type="match status" value="1"/>
</dbReference>
<feature type="domain" description="Leucine-binding protein" evidence="4">
    <location>
        <begin position="6"/>
        <end position="349"/>
    </location>
</feature>
<dbReference type="Pfam" id="PF13458">
    <property type="entry name" value="Peripla_BP_6"/>
    <property type="match status" value="1"/>
</dbReference>
<dbReference type="PANTHER" id="PTHR30483:SF6">
    <property type="entry name" value="PERIPLASMIC BINDING PROTEIN OF ABC TRANSPORTER FOR NATURAL AMINO ACIDS"/>
    <property type="match status" value="1"/>
</dbReference>
<dbReference type="SUPFAM" id="SSF53822">
    <property type="entry name" value="Periplasmic binding protein-like I"/>
    <property type="match status" value="1"/>
</dbReference>
<dbReference type="InterPro" id="IPR051010">
    <property type="entry name" value="BCAA_transport"/>
</dbReference>
<dbReference type="InterPro" id="IPR028082">
    <property type="entry name" value="Peripla_BP_I"/>
</dbReference>
<dbReference type="RefSeq" id="WP_238278651.1">
    <property type="nucleotide sequence ID" value="NZ_BPQR01000085.1"/>
</dbReference>
<sequence length="403" mass="43517">MSESAPIPIGSLVPLTGASSADGIEFRNGLTLASEEINAAGGILGRPVAPVFVDTGRQNAEAVVAGAQVLIHLHRAHAIICGYNIGPQNSEYEPIADAGILYIHHNTLLQHHDTITSNPDRYFGCFMSDPAEYWYGQGFIKFISWLRETGQWRPASNRIAIISGSAPYSIVIANAMATAAPQFGWEVCCGPKVVRTPRTDWSQALSLIRESRPNVIANTHFFAGDLAAFHQQFMRAPVPALVYLQYGAMHAAFTAATGRSAEGIIVGTVVGLLPDAIGNAFAHRYRARFGASSTPSVGAQTYVALHHYAIAAALEGGTAPPGHFEQNRRVAARLRRTIYRSVVGTIQYDVATQSAIPYPNVVGDPSLGMPHLFFQIQDHTADQILIAPDPYRTGAFRLPSWMS</sequence>
<comment type="caution">
    <text evidence="5">The sequence shown here is derived from an EMBL/GenBank/DDBJ whole genome shotgun (WGS) entry which is preliminary data.</text>
</comment>
<name>A0ABQ4T1T4_9HYPH</name>
<evidence type="ECO:0000256" key="3">
    <source>
        <dbReference type="ARBA" id="ARBA00022970"/>
    </source>
</evidence>
<proteinExistence type="inferred from homology"/>
<dbReference type="Gene3D" id="3.40.50.2300">
    <property type="match status" value="2"/>
</dbReference>
<comment type="similarity">
    <text evidence="1">Belongs to the leucine-binding protein family.</text>
</comment>
<keyword evidence="2" id="KW-0732">Signal</keyword>
<accession>A0ABQ4T1T4</accession>
<dbReference type="EMBL" id="BPQR01000085">
    <property type="protein sequence ID" value="GJE08713.1"/>
    <property type="molecule type" value="Genomic_DNA"/>
</dbReference>
<keyword evidence="3" id="KW-0029">Amino-acid transport</keyword>
<dbReference type="Proteomes" id="UP001055102">
    <property type="component" value="Unassembled WGS sequence"/>
</dbReference>
<protein>
    <recommendedName>
        <fullName evidence="4">Leucine-binding protein domain-containing protein</fullName>
    </recommendedName>
</protein>
<gene>
    <name evidence="5" type="ORF">AOPFMNJM_4058</name>
</gene>
<evidence type="ECO:0000256" key="2">
    <source>
        <dbReference type="ARBA" id="ARBA00022729"/>
    </source>
</evidence>